<feature type="region of interest" description="Disordered" evidence="4">
    <location>
        <begin position="1"/>
        <end position="42"/>
    </location>
</feature>
<evidence type="ECO:0000313" key="7">
    <source>
        <dbReference type="Proteomes" id="UP001216638"/>
    </source>
</evidence>
<evidence type="ECO:0000256" key="2">
    <source>
        <dbReference type="ARBA" id="ARBA00023242"/>
    </source>
</evidence>
<dbReference type="CDD" id="cd12872">
    <property type="entry name" value="SPRY_Ash2"/>
    <property type="match status" value="1"/>
</dbReference>
<dbReference type="InterPro" id="IPR001870">
    <property type="entry name" value="B30.2/SPRY"/>
</dbReference>
<dbReference type="InterPro" id="IPR003877">
    <property type="entry name" value="SPRY_dom"/>
</dbReference>
<dbReference type="Proteomes" id="UP001216638">
    <property type="component" value="Chromosome 1"/>
</dbReference>
<dbReference type="Pfam" id="PF00622">
    <property type="entry name" value="SPRY"/>
    <property type="match status" value="1"/>
</dbReference>
<keyword evidence="2" id="KW-0539">Nucleus</keyword>
<dbReference type="GO" id="GO:0000976">
    <property type="term" value="F:transcription cis-regulatory region binding"/>
    <property type="evidence" value="ECO:0007669"/>
    <property type="project" value="TreeGrafter"/>
</dbReference>
<feature type="domain" description="B30.2/SPRY" evidence="5">
    <location>
        <begin position="136"/>
        <end position="329"/>
    </location>
</feature>
<comment type="subcellular location">
    <subcellularLocation>
        <location evidence="1">Nucleus</location>
    </subcellularLocation>
</comment>
<proteinExistence type="inferred from homology"/>
<feature type="region of interest" description="Disordered" evidence="4">
    <location>
        <begin position="54"/>
        <end position="89"/>
    </location>
</feature>
<dbReference type="InterPro" id="IPR043136">
    <property type="entry name" value="B30.2/SPRY_sf"/>
</dbReference>
<dbReference type="SMART" id="SM00449">
    <property type="entry name" value="SPRY"/>
    <property type="match status" value="1"/>
</dbReference>
<organism evidence="6 7">
    <name type="scientific">Malassezia brasiliensis</name>
    <dbReference type="NCBI Taxonomy" id="1821822"/>
    <lineage>
        <taxon>Eukaryota</taxon>
        <taxon>Fungi</taxon>
        <taxon>Dikarya</taxon>
        <taxon>Basidiomycota</taxon>
        <taxon>Ustilaginomycotina</taxon>
        <taxon>Malasseziomycetes</taxon>
        <taxon>Malasseziales</taxon>
        <taxon>Malasseziaceae</taxon>
        <taxon>Malassezia</taxon>
    </lineage>
</organism>
<dbReference type="PANTHER" id="PTHR10598">
    <property type="entry name" value="SET1/ASH2 HISTONE METHYLTRANSFERASE COMPLEX SUBUNIT ASH2"/>
    <property type="match status" value="1"/>
</dbReference>
<gene>
    <name evidence="6" type="primary">ASH2</name>
    <name evidence="6" type="ORF">MBRA1_000959</name>
</gene>
<feature type="region of interest" description="Disordered" evidence="4">
    <location>
        <begin position="507"/>
        <end position="531"/>
    </location>
</feature>
<evidence type="ECO:0000256" key="3">
    <source>
        <dbReference type="ARBA" id="ARBA00038149"/>
    </source>
</evidence>
<reference evidence="6" key="1">
    <citation type="submission" date="2023-03" db="EMBL/GenBank/DDBJ databases">
        <title>Mating type loci evolution in Malassezia.</title>
        <authorList>
            <person name="Coelho M.A."/>
        </authorList>
    </citation>
    <scope>NUCLEOTIDE SEQUENCE</scope>
    <source>
        <strain evidence="6">CBS 14135</strain>
    </source>
</reference>
<evidence type="ECO:0000256" key="4">
    <source>
        <dbReference type="SAM" id="MobiDB-lite"/>
    </source>
</evidence>
<dbReference type="PANTHER" id="PTHR10598:SF0">
    <property type="entry name" value="SET1_ASH2 HISTONE METHYLTRANSFERASE COMPLEX SUBUNIT ASH2"/>
    <property type="match status" value="1"/>
</dbReference>
<dbReference type="InterPro" id="IPR013320">
    <property type="entry name" value="ConA-like_dom_sf"/>
</dbReference>
<evidence type="ECO:0000256" key="1">
    <source>
        <dbReference type="ARBA" id="ARBA00004123"/>
    </source>
</evidence>
<comment type="similarity">
    <text evidence="3">Belongs to the cclA family.</text>
</comment>
<dbReference type="Gene3D" id="2.60.120.920">
    <property type="match status" value="1"/>
</dbReference>
<dbReference type="SUPFAM" id="SSF49899">
    <property type="entry name" value="Concanavalin A-like lectins/glucanases"/>
    <property type="match status" value="1"/>
</dbReference>
<dbReference type="PROSITE" id="PS50188">
    <property type="entry name" value="B302_SPRY"/>
    <property type="match status" value="1"/>
</dbReference>
<dbReference type="EMBL" id="CP119951">
    <property type="protein sequence ID" value="WFC94329.1"/>
    <property type="molecule type" value="Genomic_DNA"/>
</dbReference>
<feature type="compositionally biased region" description="Low complexity" evidence="4">
    <location>
        <begin position="60"/>
        <end position="72"/>
    </location>
</feature>
<evidence type="ECO:0000259" key="5">
    <source>
        <dbReference type="PROSITE" id="PS50188"/>
    </source>
</evidence>
<feature type="compositionally biased region" description="Basic and acidic residues" evidence="4">
    <location>
        <begin position="507"/>
        <end position="524"/>
    </location>
</feature>
<evidence type="ECO:0000313" key="6">
    <source>
        <dbReference type="EMBL" id="WFC94329.1"/>
    </source>
</evidence>
<feature type="region of interest" description="Disordered" evidence="4">
    <location>
        <begin position="328"/>
        <end position="364"/>
    </location>
</feature>
<dbReference type="GO" id="GO:0048188">
    <property type="term" value="C:Set1C/COMPASS complex"/>
    <property type="evidence" value="ECO:0007669"/>
    <property type="project" value="InterPro"/>
</dbReference>
<dbReference type="InterPro" id="IPR037353">
    <property type="entry name" value="ASH2"/>
</dbReference>
<dbReference type="AlphaFoldDB" id="A0AAF0DUV6"/>
<sequence length="531" mass="58582">MTDAPHEGYAPTTARPPGEEASKTLGELPDTPSPLPMSGVSELRALPVHLGLSLSQGPYTDSPASPASTSSVDEPKNVRPAHVLPHNFRGPIPRESDAEEIAPHPHWVPIHDGASLGTLQNFPLNKNGWRYTAAGPAAHWLPETVYRTLELAPEGVHWSWQDRSAFMHISNDAMVVGTDKGFRSARTNLGVRHGAWYVEVEILPPDASSEPATPMRDGPHARVGFGRREAGLNAPVGWDAYSYGYRDKNGARVTLSRPQPYGRAFGPGDVIGMYIRLPPEDAPLPEGTEHAVHQKRVPIRYKGQLYFESLEYPPTKEMEVLMDKNRRGELPWSDEGSGVGKPPAPLKSTERDERRPGQAKRSVPLRPLPKLAESYVGFVVNGEPQGIAFKDLYDFRPLVAVEPVRKRERRKADTEITAHTSVSAVLRSRLNPYDDGSLGYYPMVSLYGGARARLIPSDFRYPPPAALEEALWEANAAHGQPVTRKTPAPPWRPFSARWVAALHEAEQYDRDADRDARPTVERDGVPALSES</sequence>
<name>A0AAF0DUV6_9BASI</name>
<protein>
    <submittedName>
        <fullName evidence="6">Transcription factor, contains a PHD finger motif</fullName>
    </submittedName>
</protein>
<accession>A0AAF0DUV6</accession>
<keyword evidence="7" id="KW-1185">Reference proteome</keyword>